<reference evidence="2 3" key="1">
    <citation type="submission" date="2017-02" db="EMBL/GenBank/DDBJ databases">
        <title>Complete genome sequences of Mycobacterium kansasii strains isolated from rhesus macaques.</title>
        <authorList>
            <person name="Panda A."/>
            <person name="Nagaraj S."/>
            <person name="Zhao X."/>
            <person name="Tettelin H."/>
            <person name="Detolla L.J."/>
        </authorList>
    </citation>
    <scope>NUCLEOTIDE SEQUENCE [LARGE SCALE GENOMIC DNA]</scope>
    <source>
        <strain evidence="2 3">11-3813</strain>
    </source>
</reference>
<proteinExistence type="predicted"/>
<evidence type="ECO:0000256" key="1">
    <source>
        <dbReference type="SAM" id="MobiDB-lite"/>
    </source>
</evidence>
<name>A0A1V3XA62_MYCKA</name>
<protein>
    <submittedName>
        <fullName evidence="2">Uncharacterized protein</fullName>
    </submittedName>
</protein>
<evidence type="ECO:0000313" key="2">
    <source>
        <dbReference type="EMBL" id="OOK75341.1"/>
    </source>
</evidence>
<dbReference type="Proteomes" id="UP000189229">
    <property type="component" value="Unassembled WGS sequence"/>
</dbReference>
<sequence>MCNEGVECAVTALSVYVGRNICAGAALTAQSTPPAHSRRHQLTVDATSSQSTPPAHSRQSR</sequence>
<organism evidence="2 3">
    <name type="scientific">Mycobacterium kansasii</name>
    <dbReference type="NCBI Taxonomy" id="1768"/>
    <lineage>
        <taxon>Bacteria</taxon>
        <taxon>Bacillati</taxon>
        <taxon>Actinomycetota</taxon>
        <taxon>Actinomycetes</taxon>
        <taxon>Mycobacteriales</taxon>
        <taxon>Mycobacteriaceae</taxon>
        <taxon>Mycobacterium</taxon>
    </lineage>
</organism>
<accession>A0A1V3XA62</accession>
<feature type="region of interest" description="Disordered" evidence="1">
    <location>
        <begin position="29"/>
        <end position="61"/>
    </location>
</feature>
<comment type="caution">
    <text evidence="2">The sequence shown here is derived from an EMBL/GenBank/DDBJ whole genome shotgun (WGS) entry which is preliminary data.</text>
</comment>
<dbReference type="AlphaFoldDB" id="A0A1V3XA62"/>
<gene>
    <name evidence="2" type="ORF">BZL30_3702</name>
</gene>
<evidence type="ECO:0000313" key="3">
    <source>
        <dbReference type="Proteomes" id="UP000189229"/>
    </source>
</evidence>
<dbReference type="EMBL" id="MVBM01000003">
    <property type="protein sequence ID" value="OOK75341.1"/>
    <property type="molecule type" value="Genomic_DNA"/>
</dbReference>
<feature type="compositionally biased region" description="Polar residues" evidence="1">
    <location>
        <begin position="44"/>
        <end position="54"/>
    </location>
</feature>